<dbReference type="AlphaFoldDB" id="A7NQC3"/>
<proteinExistence type="predicted"/>
<evidence type="ECO:0000313" key="3">
    <source>
        <dbReference type="Proteomes" id="UP000000263"/>
    </source>
</evidence>
<dbReference type="STRING" id="383372.Rcas_3729"/>
<name>A7NQC3_ROSCS</name>
<keyword evidence="1" id="KW-0472">Membrane</keyword>
<accession>A7NQC3</accession>
<dbReference type="Proteomes" id="UP000000263">
    <property type="component" value="Chromosome"/>
</dbReference>
<dbReference type="eggNOG" id="ENOG502ZK96">
    <property type="taxonomic scope" value="Bacteria"/>
</dbReference>
<evidence type="ECO:0000256" key="1">
    <source>
        <dbReference type="SAM" id="Phobius"/>
    </source>
</evidence>
<keyword evidence="1" id="KW-1133">Transmembrane helix</keyword>
<gene>
    <name evidence="2" type="ordered locus">Rcas_3729</name>
</gene>
<dbReference type="HOGENOM" id="CLU_2303084_0_0_0"/>
<dbReference type="EMBL" id="CP000804">
    <property type="protein sequence ID" value="ABU59769.1"/>
    <property type="molecule type" value="Genomic_DNA"/>
</dbReference>
<evidence type="ECO:0000313" key="2">
    <source>
        <dbReference type="EMBL" id="ABU59769.1"/>
    </source>
</evidence>
<organism evidence="2 3">
    <name type="scientific">Roseiflexus castenholzii (strain DSM 13941 / HLO8)</name>
    <dbReference type="NCBI Taxonomy" id="383372"/>
    <lineage>
        <taxon>Bacteria</taxon>
        <taxon>Bacillati</taxon>
        <taxon>Chloroflexota</taxon>
        <taxon>Chloroflexia</taxon>
        <taxon>Chloroflexales</taxon>
        <taxon>Roseiflexineae</taxon>
        <taxon>Roseiflexaceae</taxon>
        <taxon>Roseiflexus</taxon>
    </lineage>
</organism>
<reference evidence="2 3" key="1">
    <citation type="submission" date="2007-08" db="EMBL/GenBank/DDBJ databases">
        <title>Complete sequence of Roseiflexus castenholzii DSM 13941.</title>
        <authorList>
            <consortium name="US DOE Joint Genome Institute"/>
            <person name="Copeland A."/>
            <person name="Lucas S."/>
            <person name="Lapidus A."/>
            <person name="Barry K."/>
            <person name="Glavina del Rio T."/>
            <person name="Dalin E."/>
            <person name="Tice H."/>
            <person name="Pitluck S."/>
            <person name="Thompson L.S."/>
            <person name="Brettin T."/>
            <person name="Bruce D."/>
            <person name="Detter J.C."/>
            <person name="Han C."/>
            <person name="Tapia R."/>
            <person name="Schmutz J."/>
            <person name="Larimer F."/>
            <person name="Land M."/>
            <person name="Hauser L."/>
            <person name="Kyrpides N."/>
            <person name="Mikhailova N."/>
            <person name="Bryant D.A."/>
            <person name="Hanada S."/>
            <person name="Tsukatani Y."/>
            <person name="Richardson P."/>
        </authorList>
    </citation>
    <scope>NUCLEOTIDE SEQUENCE [LARGE SCALE GENOMIC DNA]</scope>
    <source>
        <strain evidence="3">DSM 13941 / HLO8</strain>
    </source>
</reference>
<dbReference type="KEGG" id="rca:Rcas_3729"/>
<dbReference type="OrthoDB" id="164470at2"/>
<dbReference type="RefSeq" id="WP_012122192.1">
    <property type="nucleotide sequence ID" value="NC_009767.1"/>
</dbReference>
<sequence>MSVEEPSTTPADKPQIIVEEQLYCSLTGRPISRDEAYWAPPLVTARELVTTILSTAIRAPHQLGYILFTEQPNVPYARDVREQLAQRRSAEQLKLLIGMLVVLGLLLLPVFLLVFR</sequence>
<keyword evidence="1" id="KW-0812">Transmembrane</keyword>
<keyword evidence="3" id="KW-1185">Reference proteome</keyword>
<feature type="transmembrane region" description="Helical" evidence="1">
    <location>
        <begin position="95"/>
        <end position="115"/>
    </location>
</feature>
<protein>
    <submittedName>
        <fullName evidence="2">Uncharacterized protein</fullName>
    </submittedName>
</protein>